<dbReference type="Pfam" id="PF01485">
    <property type="entry name" value="IBR"/>
    <property type="match status" value="1"/>
</dbReference>
<feature type="region of interest" description="Disordered" evidence="10">
    <location>
        <begin position="94"/>
        <end position="129"/>
    </location>
</feature>
<comment type="catalytic activity">
    <reaction evidence="1">
        <text>[E2 ubiquitin-conjugating enzyme]-S-ubiquitinyl-L-cysteine + [acceptor protein]-L-lysine = [E2 ubiquitin-conjugating enzyme]-L-cysteine + [acceptor protein]-N(6)-ubiquitinyl-L-lysine.</text>
        <dbReference type="EC" id="2.3.2.31"/>
    </reaction>
</comment>
<keyword evidence="4" id="KW-0479">Metal-binding</keyword>
<dbReference type="CDD" id="cd20335">
    <property type="entry name" value="BRcat_RBR"/>
    <property type="match status" value="1"/>
</dbReference>
<feature type="compositionally biased region" description="Basic residues" evidence="10">
    <location>
        <begin position="111"/>
        <end position="120"/>
    </location>
</feature>
<dbReference type="STRING" id="357750.A0A2S6BUX2"/>
<dbReference type="InterPro" id="IPR002867">
    <property type="entry name" value="IBR_dom"/>
</dbReference>
<feature type="region of interest" description="Disordered" evidence="10">
    <location>
        <begin position="143"/>
        <end position="169"/>
    </location>
</feature>
<evidence type="ECO:0000313" key="14">
    <source>
        <dbReference type="Proteomes" id="UP000237631"/>
    </source>
</evidence>
<dbReference type="InterPro" id="IPR001841">
    <property type="entry name" value="Znf_RING"/>
</dbReference>
<protein>
    <recommendedName>
        <fullName evidence="2">RBR-type E3 ubiquitin transferase</fullName>
        <ecNumber evidence="2">2.3.2.31</ecNumber>
    </recommendedName>
</protein>
<dbReference type="GO" id="GO:0016567">
    <property type="term" value="P:protein ubiquitination"/>
    <property type="evidence" value="ECO:0007669"/>
    <property type="project" value="InterPro"/>
</dbReference>
<dbReference type="PROSITE" id="PS00518">
    <property type="entry name" value="ZF_RING_1"/>
    <property type="match status" value="1"/>
</dbReference>
<dbReference type="GO" id="GO:0008270">
    <property type="term" value="F:zinc ion binding"/>
    <property type="evidence" value="ECO:0007669"/>
    <property type="project" value="UniProtKB-KW"/>
</dbReference>
<keyword evidence="7" id="KW-0833">Ubl conjugation pathway</keyword>
<evidence type="ECO:0000256" key="7">
    <source>
        <dbReference type="ARBA" id="ARBA00022786"/>
    </source>
</evidence>
<dbReference type="Gene3D" id="1.20.120.1750">
    <property type="match status" value="1"/>
</dbReference>
<evidence type="ECO:0000256" key="3">
    <source>
        <dbReference type="ARBA" id="ARBA00022679"/>
    </source>
</evidence>
<reference evidence="14" key="1">
    <citation type="journal article" date="2017" name="bioRxiv">
        <title>Conservation of a gene cluster reveals novel cercosporin biosynthetic mechanisms and extends production to the genus Colletotrichum.</title>
        <authorList>
            <person name="de Jonge R."/>
            <person name="Ebert M.K."/>
            <person name="Huitt-Roehl C.R."/>
            <person name="Pal P."/>
            <person name="Suttle J.C."/>
            <person name="Spanner R.E."/>
            <person name="Neubauer J.D."/>
            <person name="Jurick W.M.II."/>
            <person name="Stott K.A."/>
            <person name="Secor G.A."/>
            <person name="Thomma B.P.H.J."/>
            <person name="Van de Peer Y."/>
            <person name="Townsend C.A."/>
            <person name="Bolton M.D."/>
        </authorList>
    </citation>
    <scope>NUCLEOTIDE SEQUENCE [LARGE SCALE GENOMIC DNA]</scope>
    <source>
        <strain evidence="14">CBS538.71</strain>
    </source>
</reference>
<dbReference type="AlphaFoldDB" id="A0A2S6BUX2"/>
<evidence type="ECO:0000256" key="8">
    <source>
        <dbReference type="ARBA" id="ARBA00022833"/>
    </source>
</evidence>
<dbReference type="GO" id="GO:0061630">
    <property type="term" value="F:ubiquitin protein ligase activity"/>
    <property type="evidence" value="ECO:0007669"/>
    <property type="project" value="UniProtKB-EC"/>
</dbReference>
<evidence type="ECO:0000259" key="11">
    <source>
        <dbReference type="PROSITE" id="PS50089"/>
    </source>
</evidence>
<dbReference type="PANTHER" id="PTHR11685">
    <property type="entry name" value="RBR FAMILY RING FINGER AND IBR DOMAIN-CONTAINING"/>
    <property type="match status" value="1"/>
</dbReference>
<keyword evidence="5" id="KW-0677">Repeat</keyword>
<dbReference type="PROSITE" id="PS50089">
    <property type="entry name" value="ZF_RING_2"/>
    <property type="match status" value="1"/>
</dbReference>
<gene>
    <name evidence="13" type="ORF">CBER1_08938</name>
</gene>
<keyword evidence="14" id="KW-1185">Reference proteome</keyword>
<proteinExistence type="predicted"/>
<dbReference type="CDD" id="cd22584">
    <property type="entry name" value="Rcat_RBR_unk"/>
    <property type="match status" value="1"/>
</dbReference>
<evidence type="ECO:0000313" key="13">
    <source>
        <dbReference type="EMBL" id="PPJ51272.1"/>
    </source>
</evidence>
<feature type="domain" description="RING-type" evidence="12">
    <location>
        <begin position="177"/>
        <end position="371"/>
    </location>
</feature>
<evidence type="ECO:0000256" key="1">
    <source>
        <dbReference type="ARBA" id="ARBA00001798"/>
    </source>
</evidence>
<feature type="domain" description="RING-type" evidence="11">
    <location>
        <begin position="181"/>
        <end position="226"/>
    </location>
</feature>
<dbReference type="InterPro" id="IPR044066">
    <property type="entry name" value="TRIAD_supradom"/>
</dbReference>
<dbReference type="InterPro" id="IPR031127">
    <property type="entry name" value="E3_UB_ligase_RBR"/>
</dbReference>
<evidence type="ECO:0000256" key="4">
    <source>
        <dbReference type="ARBA" id="ARBA00022723"/>
    </source>
</evidence>
<dbReference type="OrthoDB" id="9977870at2759"/>
<keyword evidence="6 9" id="KW-0863">Zinc-finger</keyword>
<dbReference type="EMBL" id="PNEN01001760">
    <property type="protein sequence ID" value="PPJ51272.1"/>
    <property type="molecule type" value="Genomic_DNA"/>
</dbReference>
<evidence type="ECO:0000259" key="12">
    <source>
        <dbReference type="PROSITE" id="PS51873"/>
    </source>
</evidence>
<evidence type="ECO:0000256" key="10">
    <source>
        <dbReference type="SAM" id="MobiDB-lite"/>
    </source>
</evidence>
<dbReference type="EC" id="2.3.2.31" evidence="2"/>
<evidence type="ECO:0000256" key="5">
    <source>
        <dbReference type="ARBA" id="ARBA00022737"/>
    </source>
</evidence>
<name>A0A2S6BUX2_9PEZI</name>
<sequence>MAASMTWEGPFVDMDPLTMQAIVQMQLEDGEEMAANAKGKQREGTTCDTFLKDRAMAQSAAMAILQDGNLIARAYRQEQQAARDREMALRLDASQGRNASTAAGPAQGYRAHQRKRRKKDHKDPWEDPEMLEKVAAIYMRAPENSASSAPAADNDSDGTVAESSAWAASRKTDSKRPLRACIACAEEKDFFEVARVPCGHEYCRACLENLFSMAMKDESLFPPRCDKQEIPLDWVRLFISSKLAKDFDAKYDEMSTKNRTYCHDPACATFVPQESINSDVATCPKCRKTTCSICKSPSHSGDCPEDEALNQLINTAESRQWQRCYQCNSMVELTQGCNHMGCRCGAQFCYPTSTAERQLLSIEIQIEDFSDQKGFLIHSRLYSLWHLPLRLRIHLQRLASAGVKEPKASPAQSQNPNGNLTSQIIQNGSTIGGFKTKHKRELILKQRKKFYHLSYLLHHPLSRTNPCQQQLHSYRRKTSIERSLSPKLWRTYATTMLALTTTGNTAKVATNAKNVATSYENTFSNVANVVSRPVIAAEGIVCDLQSPP</sequence>
<evidence type="ECO:0000256" key="6">
    <source>
        <dbReference type="ARBA" id="ARBA00022771"/>
    </source>
</evidence>
<organism evidence="13 14">
    <name type="scientific">Cercospora berteroae</name>
    <dbReference type="NCBI Taxonomy" id="357750"/>
    <lineage>
        <taxon>Eukaryota</taxon>
        <taxon>Fungi</taxon>
        <taxon>Dikarya</taxon>
        <taxon>Ascomycota</taxon>
        <taxon>Pezizomycotina</taxon>
        <taxon>Dothideomycetes</taxon>
        <taxon>Dothideomycetidae</taxon>
        <taxon>Mycosphaerellales</taxon>
        <taxon>Mycosphaerellaceae</taxon>
        <taxon>Cercospora</taxon>
    </lineage>
</organism>
<evidence type="ECO:0000256" key="9">
    <source>
        <dbReference type="PROSITE-ProRule" id="PRU00175"/>
    </source>
</evidence>
<dbReference type="Proteomes" id="UP000237631">
    <property type="component" value="Unassembled WGS sequence"/>
</dbReference>
<accession>A0A2S6BUX2</accession>
<dbReference type="SUPFAM" id="SSF57850">
    <property type="entry name" value="RING/U-box"/>
    <property type="match status" value="2"/>
</dbReference>
<feature type="compositionally biased region" description="Low complexity" evidence="10">
    <location>
        <begin position="143"/>
        <end position="153"/>
    </location>
</feature>
<evidence type="ECO:0000256" key="2">
    <source>
        <dbReference type="ARBA" id="ARBA00012251"/>
    </source>
</evidence>
<dbReference type="InterPro" id="IPR017907">
    <property type="entry name" value="Znf_RING_CS"/>
</dbReference>
<dbReference type="PROSITE" id="PS51873">
    <property type="entry name" value="TRIAD"/>
    <property type="match status" value="1"/>
</dbReference>
<keyword evidence="3" id="KW-0808">Transferase</keyword>
<keyword evidence="8" id="KW-0862">Zinc</keyword>
<comment type="caution">
    <text evidence="13">The sequence shown here is derived from an EMBL/GenBank/DDBJ whole genome shotgun (WGS) entry which is preliminary data.</text>
</comment>